<sequence>MKYHALIIGLSVLALQSCTDNLIYTEPGTKATFTGNTYQTAFTGTSSISTFSPNSQILLNASGSLQIDNQVLTYIDNQWKARDEFGWTDGTETTNVTAFYPVYPDLAYTKENLYSKGGLEDVLYAKDEFTAGNTISLHFKHLFSLLTLQLNDDLQNGFQKIEVSCPTVVSAIAPESAEITLAAHETHTTSITQVSSSGKYSFIVPPAENMTITINIQTSNKKYTALLPSKSFTGNQEYTYNMKISEKMPGIVTAEDWIAFSRLINHNNITEYNGKTLADFGETVNGITTYYLLNDIDFKGVDCSKLEYVGGWSNRDRIFRDIFDGRGHKISNLILKPFNGHAGLFGKTGSSSIISNLHMESCSAYIKANDKSASSGIGTIASFNLGTIINCSVKNCFIMSEQEVDTGGLVGCSKQAIINCKVENTNISSKYYTGGLAGNACGIILNSFAANDTVKSTSNYSGGLIGRSFPSMTVIMANCYVHAITLPSIQRGALIGNSNQYHINNLFYPISSPNPIGNIKTTVTGASPYHFTNETKDAIYQLLNQWIDETAPTLYPDYTFTRWTDGGESLPAIFITDSQSESK</sequence>
<dbReference type="PROSITE" id="PS51257">
    <property type="entry name" value="PROKAR_LIPOPROTEIN"/>
    <property type="match status" value="1"/>
</dbReference>
<dbReference type="Proteomes" id="UP000310760">
    <property type="component" value="Unassembled WGS sequence"/>
</dbReference>
<dbReference type="RefSeq" id="WP_135952107.1">
    <property type="nucleotide sequence ID" value="NZ_CAOOJZ010000004.1"/>
</dbReference>
<dbReference type="EMBL" id="SRYJ01000031">
    <property type="protein sequence ID" value="TGY69178.1"/>
    <property type="molecule type" value="Genomic_DNA"/>
</dbReference>
<dbReference type="Gene3D" id="2.60.40.2630">
    <property type="match status" value="1"/>
</dbReference>
<dbReference type="Gene3D" id="2.160.20.110">
    <property type="match status" value="1"/>
</dbReference>
<gene>
    <name evidence="1" type="ORF">E5339_13770</name>
</gene>
<evidence type="ECO:0008006" key="3">
    <source>
        <dbReference type="Google" id="ProtNLM"/>
    </source>
</evidence>
<evidence type="ECO:0000313" key="1">
    <source>
        <dbReference type="EMBL" id="TGY69178.1"/>
    </source>
</evidence>
<evidence type="ECO:0000313" key="2">
    <source>
        <dbReference type="Proteomes" id="UP000310760"/>
    </source>
</evidence>
<proteinExistence type="predicted"/>
<reference evidence="1 2" key="1">
    <citation type="submission" date="2019-04" db="EMBL/GenBank/DDBJ databases">
        <title>Microbes associate with the intestines of laboratory mice.</title>
        <authorList>
            <person name="Navarre W."/>
            <person name="Wong E."/>
            <person name="Huang K."/>
            <person name="Tropini C."/>
            <person name="Ng K."/>
            <person name="Yu B."/>
        </authorList>
    </citation>
    <scope>NUCLEOTIDE SEQUENCE [LARGE SCALE GENOMIC DNA]</scope>
    <source>
        <strain evidence="1 2">NM22_B1</strain>
    </source>
</reference>
<organism evidence="1 2">
    <name type="scientific">Phocaeicola sartorii</name>
    <dbReference type="NCBI Taxonomy" id="671267"/>
    <lineage>
        <taxon>Bacteria</taxon>
        <taxon>Pseudomonadati</taxon>
        <taxon>Bacteroidota</taxon>
        <taxon>Bacteroidia</taxon>
        <taxon>Bacteroidales</taxon>
        <taxon>Bacteroidaceae</taxon>
        <taxon>Phocaeicola</taxon>
    </lineage>
</organism>
<dbReference type="InterPro" id="IPR025049">
    <property type="entry name" value="Mfa-like_1"/>
</dbReference>
<protein>
    <recommendedName>
        <fullName evidence="3">GLUG domain-containing protein</fullName>
    </recommendedName>
</protein>
<dbReference type="Pfam" id="PF13149">
    <property type="entry name" value="Mfa_like_1"/>
    <property type="match status" value="1"/>
</dbReference>
<comment type="caution">
    <text evidence="1">The sequence shown here is derived from an EMBL/GenBank/DDBJ whole genome shotgun (WGS) entry which is preliminary data.</text>
</comment>
<dbReference type="AlphaFoldDB" id="A0A4S2FJT7"/>
<name>A0A4S2FJT7_9BACT</name>
<accession>A0A4S2FJT7</accession>